<evidence type="ECO:0000313" key="3">
    <source>
        <dbReference type="Proteomes" id="UP001556367"/>
    </source>
</evidence>
<comment type="caution">
    <text evidence="2">The sequence shown here is derived from an EMBL/GenBank/DDBJ whole genome shotgun (WGS) entry which is preliminary data.</text>
</comment>
<feature type="region of interest" description="Disordered" evidence="1">
    <location>
        <begin position="24"/>
        <end position="55"/>
    </location>
</feature>
<dbReference type="EMBL" id="JASNQZ010000011">
    <property type="protein sequence ID" value="KAL0951599.1"/>
    <property type="molecule type" value="Genomic_DNA"/>
</dbReference>
<evidence type="ECO:0000256" key="1">
    <source>
        <dbReference type="SAM" id="MobiDB-lite"/>
    </source>
</evidence>
<feature type="compositionally biased region" description="Basic and acidic residues" evidence="1">
    <location>
        <begin position="139"/>
        <end position="165"/>
    </location>
</feature>
<protein>
    <submittedName>
        <fullName evidence="2">Uncharacterized protein</fullName>
    </submittedName>
</protein>
<evidence type="ECO:0000313" key="2">
    <source>
        <dbReference type="EMBL" id="KAL0951599.1"/>
    </source>
</evidence>
<sequence length="381" mass="41625">MHRASCQRAGLRVVRSKLPFARLNSSSAASGSDVGKPTNTTAKANPRISTSLGGISIPSTTDKKISAARLFSNPLADSSGSFRPEITYLLKPRTQGSLTLAEKLAQQSSDAPSLTTPSEASPPPTPQEILPMKRPQPPKNRDNRDKTNNRREGHPNTPRGRDTRSDNQSMRYGDRDSQQSRTNSRSQRSMDMDINMDFKTTIQNMVAAEEAQSRSSRSQRRPRDSGNRRSRDNAPRNANSSRRAQPRAARAQQVSVEALVGGDGILREMSMRDVDNWDPDQQAPQPPTPPSDRAPDVDISVGHHAAIAPVDLATVYGLERADELRVALGDYSEYVPKSSVAYAADCAKLGPAQLSELVLARHRDFSIPARNTVKDIVNASI</sequence>
<feature type="region of interest" description="Disordered" evidence="1">
    <location>
        <begin position="207"/>
        <end position="262"/>
    </location>
</feature>
<dbReference type="Proteomes" id="UP001556367">
    <property type="component" value="Unassembled WGS sequence"/>
</dbReference>
<accession>A0ABR3J7H5</accession>
<keyword evidence="3" id="KW-1185">Reference proteome</keyword>
<name>A0ABR3J7H5_9AGAR</name>
<organism evidence="2 3">
    <name type="scientific">Hohenbuehelia grisea</name>
    <dbReference type="NCBI Taxonomy" id="104357"/>
    <lineage>
        <taxon>Eukaryota</taxon>
        <taxon>Fungi</taxon>
        <taxon>Dikarya</taxon>
        <taxon>Basidiomycota</taxon>
        <taxon>Agaricomycotina</taxon>
        <taxon>Agaricomycetes</taxon>
        <taxon>Agaricomycetidae</taxon>
        <taxon>Agaricales</taxon>
        <taxon>Pleurotineae</taxon>
        <taxon>Pleurotaceae</taxon>
        <taxon>Hohenbuehelia</taxon>
    </lineage>
</organism>
<feature type="region of interest" description="Disordered" evidence="1">
    <location>
        <begin position="103"/>
        <end position="192"/>
    </location>
</feature>
<feature type="region of interest" description="Disordered" evidence="1">
    <location>
        <begin position="275"/>
        <end position="295"/>
    </location>
</feature>
<gene>
    <name evidence="2" type="ORF">HGRIS_008277</name>
</gene>
<feature type="compositionally biased region" description="Low complexity" evidence="1">
    <location>
        <begin position="179"/>
        <end position="189"/>
    </location>
</feature>
<reference evidence="3" key="1">
    <citation type="submission" date="2024-06" db="EMBL/GenBank/DDBJ databases">
        <title>Multi-omics analyses provide insights into the biosynthesis of the anticancer antibiotic pleurotin in Hohenbuehelia grisea.</title>
        <authorList>
            <person name="Weaver J.A."/>
            <person name="Alberti F."/>
        </authorList>
    </citation>
    <scope>NUCLEOTIDE SEQUENCE [LARGE SCALE GENOMIC DNA]</scope>
    <source>
        <strain evidence="3">T-177</strain>
    </source>
</reference>
<proteinExistence type="predicted"/>
<feature type="compositionally biased region" description="Low complexity" evidence="1">
    <location>
        <begin position="236"/>
        <end position="253"/>
    </location>
</feature>
<feature type="compositionally biased region" description="Polar residues" evidence="1">
    <location>
        <begin position="37"/>
        <end position="55"/>
    </location>
</feature>
<feature type="compositionally biased region" description="Basic and acidic residues" evidence="1">
    <location>
        <begin position="221"/>
        <end position="234"/>
    </location>
</feature>